<dbReference type="Gene3D" id="1.10.238.10">
    <property type="entry name" value="EF-hand"/>
    <property type="match status" value="1"/>
</dbReference>
<keyword evidence="1" id="KW-0479">Metal-binding</keyword>
<evidence type="ECO:0000256" key="6">
    <source>
        <dbReference type="SAM" id="MobiDB-lite"/>
    </source>
</evidence>
<dbReference type="Proteomes" id="UP000663828">
    <property type="component" value="Unassembled WGS sequence"/>
</dbReference>
<evidence type="ECO:0000256" key="2">
    <source>
        <dbReference type="ARBA" id="ARBA00022771"/>
    </source>
</evidence>
<evidence type="ECO:0000256" key="1">
    <source>
        <dbReference type="ARBA" id="ARBA00022723"/>
    </source>
</evidence>
<dbReference type="InterPro" id="IPR015153">
    <property type="entry name" value="EF-hand_dom_typ1"/>
</dbReference>
<feature type="region of interest" description="Disordered" evidence="6">
    <location>
        <begin position="521"/>
        <end position="552"/>
    </location>
</feature>
<evidence type="ECO:0000259" key="7">
    <source>
        <dbReference type="PROSITE" id="PS50135"/>
    </source>
</evidence>
<evidence type="ECO:0000313" key="9">
    <source>
        <dbReference type="EMBL" id="CAF1025147.1"/>
    </source>
</evidence>
<dbReference type="GO" id="GO:0045202">
    <property type="term" value="C:synapse"/>
    <property type="evidence" value="ECO:0007669"/>
    <property type="project" value="TreeGrafter"/>
</dbReference>
<dbReference type="InterPro" id="IPR050774">
    <property type="entry name" value="KCMF1/Dystrophin"/>
</dbReference>
<comment type="caution">
    <text evidence="9">The sequence shown here is derived from an EMBL/GenBank/DDBJ whole genome shotgun (WGS) entry which is preliminary data.</text>
</comment>
<dbReference type="InterPro" id="IPR011992">
    <property type="entry name" value="EF-hand-dom_pair"/>
</dbReference>
<evidence type="ECO:0000313" key="10">
    <source>
        <dbReference type="Proteomes" id="UP000663828"/>
    </source>
</evidence>
<accession>A0A814ILI4</accession>
<keyword evidence="10" id="KW-1185">Reference proteome</keyword>
<gene>
    <name evidence="9" type="ORF">EDS130_LOCUS16104</name>
    <name evidence="8" type="ORF">XAT740_LOCUS9729</name>
</gene>
<reference evidence="9" key="1">
    <citation type="submission" date="2021-02" db="EMBL/GenBank/DDBJ databases">
        <authorList>
            <person name="Nowell W R."/>
        </authorList>
    </citation>
    <scope>NUCLEOTIDE SEQUENCE</scope>
</reference>
<dbReference type="GO" id="GO:0005886">
    <property type="term" value="C:plasma membrane"/>
    <property type="evidence" value="ECO:0007669"/>
    <property type="project" value="TreeGrafter"/>
</dbReference>
<evidence type="ECO:0000313" key="11">
    <source>
        <dbReference type="Proteomes" id="UP000663852"/>
    </source>
</evidence>
<dbReference type="SUPFAM" id="SSF57850">
    <property type="entry name" value="RING/U-box"/>
    <property type="match status" value="1"/>
</dbReference>
<dbReference type="SUPFAM" id="SSF47473">
    <property type="entry name" value="EF-hand"/>
    <property type="match status" value="2"/>
</dbReference>
<dbReference type="GO" id="GO:0008270">
    <property type="term" value="F:zinc ion binding"/>
    <property type="evidence" value="ECO:0007669"/>
    <property type="project" value="UniProtKB-KW"/>
</dbReference>
<protein>
    <recommendedName>
        <fullName evidence="7">ZZ-type domain-containing protein</fullName>
    </recommendedName>
</protein>
<dbReference type="AlphaFoldDB" id="A0A814ILI4"/>
<name>A0A814ILI4_ADIRI</name>
<dbReference type="Pfam" id="PF09069">
    <property type="entry name" value="EF-hand_3"/>
    <property type="match status" value="1"/>
</dbReference>
<keyword evidence="3" id="KW-0862">Zinc</keyword>
<evidence type="ECO:0000256" key="4">
    <source>
        <dbReference type="PROSITE-ProRule" id="PRU00228"/>
    </source>
</evidence>
<keyword evidence="5" id="KW-0175">Coiled coil</keyword>
<dbReference type="InterPro" id="IPR043145">
    <property type="entry name" value="Znf_ZZ_sf"/>
</dbReference>
<dbReference type="Gene3D" id="3.30.60.90">
    <property type="match status" value="1"/>
</dbReference>
<dbReference type="EMBL" id="CAJNOR010000505">
    <property type="protein sequence ID" value="CAF0933799.1"/>
    <property type="molecule type" value="Genomic_DNA"/>
</dbReference>
<dbReference type="PROSITE" id="PS50135">
    <property type="entry name" value="ZF_ZZ_2"/>
    <property type="match status" value="1"/>
</dbReference>
<proteinExistence type="predicted"/>
<dbReference type="Pfam" id="PF09068">
    <property type="entry name" value="EF-hand_2"/>
    <property type="match status" value="1"/>
</dbReference>
<keyword evidence="2 4" id="KW-0863">Zinc-finger</keyword>
<dbReference type="PANTHER" id="PTHR12268:SF27">
    <property type="entry name" value="DYSTROBREVIN, ISOFORM F"/>
    <property type="match status" value="1"/>
</dbReference>
<evidence type="ECO:0000256" key="5">
    <source>
        <dbReference type="SAM" id="Coils"/>
    </source>
</evidence>
<dbReference type="Pfam" id="PF00569">
    <property type="entry name" value="ZZ"/>
    <property type="match status" value="1"/>
</dbReference>
<feature type="domain" description="ZZ-type" evidence="7">
    <location>
        <begin position="256"/>
        <end position="314"/>
    </location>
</feature>
<sequence>MMNARFSNELQQLQMELRAQNFDLIRFSTYRIACKLRFIQKRLNFHLLDLINVVEALREAYKNLSLDLISANTTPIKSRTPSFLPNGDKYLSVKQLTGFLTSIYINLNKRLPGSQQIHHIDNCVHSAIAWLLYVYNPDDFIVSFNSFRVVLILLCSGKLVDKLRHLFTSCFSTSLSNTLTYGQIDELLHEILALPYALQEISHSTYCTNYARSLFSQSSSITLDEFLQMLIYQNRTPNCLQWLIIFYRLISVENVIHRVKCSACQRPSFSGFRYKCQQCHNRAYQLCQDCFWRGRTSEQHLSTHEMKEYTYFTSPNKDFRQSIRKSLKCMPKNDKRYQFSSSLTVDREQQSSEHRDVSLYTKQLASATDNYDANSPDEARFRQRYNDRGSAEKKLLISKLEAENRRILHEIKTLRAQLKYRSLDYLRAADQDVDVFCTIDQEHARKVPHHTLSFDDEYLDDHYRTMQPAGSAEMAMNRAHYAEDELETLLARKIHLESRIDHLRQNREEVTAQLDHLGRILHTSSHTRQRSATTSPHNRSAAASPWHTNSLQRASKKVTYRSYSTPATPVHHQFMNHLRTDLLLAADSLTSALSTLVQHLNTNSVASHSAMLSSEKELDYCSHSNGDSAMNDDYLVGKIDNDERLLYSTFIDEKI</sequence>
<dbReference type="SMART" id="SM00291">
    <property type="entry name" value="ZnF_ZZ"/>
    <property type="match status" value="1"/>
</dbReference>
<evidence type="ECO:0000256" key="3">
    <source>
        <dbReference type="ARBA" id="ARBA00022833"/>
    </source>
</evidence>
<evidence type="ECO:0000313" key="8">
    <source>
        <dbReference type="EMBL" id="CAF0933799.1"/>
    </source>
</evidence>
<feature type="compositionally biased region" description="Polar residues" evidence="6">
    <location>
        <begin position="522"/>
        <end position="538"/>
    </location>
</feature>
<dbReference type="EMBL" id="CAJNOJ010000069">
    <property type="protein sequence ID" value="CAF1025147.1"/>
    <property type="molecule type" value="Genomic_DNA"/>
</dbReference>
<dbReference type="Proteomes" id="UP000663852">
    <property type="component" value="Unassembled WGS sequence"/>
</dbReference>
<dbReference type="PANTHER" id="PTHR12268">
    <property type="entry name" value="E3 UBIQUITIN-PROTEIN LIGASE KCMF1"/>
    <property type="match status" value="1"/>
</dbReference>
<dbReference type="InterPro" id="IPR000433">
    <property type="entry name" value="Znf_ZZ"/>
</dbReference>
<dbReference type="InterPro" id="IPR015154">
    <property type="entry name" value="EF-hand_dom_typ2"/>
</dbReference>
<dbReference type="GO" id="GO:0099536">
    <property type="term" value="P:synaptic signaling"/>
    <property type="evidence" value="ECO:0007669"/>
    <property type="project" value="TreeGrafter"/>
</dbReference>
<organism evidence="9 11">
    <name type="scientific">Adineta ricciae</name>
    <name type="common">Rotifer</name>
    <dbReference type="NCBI Taxonomy" id="249248"/>
    <lineage>
        <taxon>Eukaryota</taxon>
        <taxon>Metazoa</taxon>
        <taxon>Spiralia</taxon>
        <taxon>Gnathifera</taxon>
        <taxon>Rotifera</taxon>
        <taxon>Eurotatoria</taxon>
        <taxon>Bdelloidea</taxon>
        <taxon>Adinetida</taxon>
        <taxon>Adinetidae</taxon>
        <taxon>Adineta</taxon>
    </lineage>
</organism>
<feature type="coiled-coil region" evidence="5">
    <location>
        <begin position="486"/>
        <end position="520"/>
    </location>
</feature>
<dbReference type="OrthoDB" id="6019271at2759"/>